<keyword evidence="3" id="KW-1185">Reference proteome</keyword>
<dbReference type="EMBL" id="JAHYBZ010000002">
    <property type="protein sequence ID" value="MBW6397523.1"/>
    <property type="molecule type" value="Genomic_DNA"/>
</dbReference>
<feature type="domain" description="Glycosyltransferase 2-like" evidence="1">
    <location>
        <begin position="6"/>
        <end position="119"/>
    </location>
</feature>
<proteinExistence type="predicted"/>
<evidence type="ECO:0000313" key="2">
    <source>
        <dbReference type="EMBL" id="MBW6397523.1"/>
    </source>
</evidence>
<dbReference type="InterPro" id="IPR029044">
    <property type="entry name" value="Nucleotide-diphossugar_trans"/>
</dbReference>
<dbReference type="InterPro" id="IPR050834">
    <property type="entry name" value="Glycosyltransf_2"/>
</dbReference>
<dbReference type="Gene3D" id="3.90.550.10">
    <property type="entry name" value="Spore Coat Polysaccharide Biosynthesis Protein SpsA, Chain A"/>
    <property type="match status" value="1"/>
</dbReference>
<dbReference type="Pfam" id="PF00535">
    <property type="entry name" value="Glycos_transf_2"/>
    <property type="match status" value="1"/>
</dbReference>
<accession>A0ABS7A5R2</accession>
<dbReference type="PANTHER" id="PTHR43685">
    <property type="entry name" value="GLYCOSYLTRANSFERASE"/>
    <property type="match status" value="1"/>
</dbReference>
<organism evidence="2 3">
    <name type="scientific">Roseomonas alba</name>
    <dbReference type="NCBI Taxonomy" id="2846776"/>
    <lineage>
        <taxon>Bacteria</taxon>
        <taxon>Pseudomonadati</taxon>
        <taxon>Pseudomonadota</taxon>
        <taxon>Alphaproteobacteria</taxon>
        <taxon>Acetobacterales</taxon>
        <taxon>Roseomonadaceae</taxon>
        <taxon>Roseomonas</taxon>
    </lineage>
</organism>
<sequence length="334" mass="36714">MTSIAVIIPFYQKRAGVLSASIDSVLAQSSLDQVTLHVVDDGAPVDPEPELARARDRLGPGQVVLHRKTNGGPGSARNYALDRLADVAAVAFLDSDDAWHSAHLANIRTALAQDADFYFADHTPLGAATTRFAETGFLGAAAIEAGQPGVQEFRGDLADLILHNSPIGTSTVAFRVARMPRLRFQPDWRAGEDTLFWLEATQRARRIFFSAEDCVTYGRGVNIFAGCEWGTRPDLMRLRHSAAFHMHVSRHVPLREDQRRRNASWLRHLDRSFLLSLAAALRHREPGCLGELAAYARMRPQAVLQLGSAAREAMGMLARRHRIGDPPAGQSRDA</sequence>
<protein>
    <submittedName>
        <fullName evidence="2">Glycosyltransferase family 2 protein</fullName>
    </submittedName>
</protein>
<name>A0ABS7A5R2_9PROT</name>
<comment type="caution">
    <text evidence="2">The sequence shown here is derived from an EMBL/GenBank/DDBJ whole genome shotgun (WGS) entry which is preliminary data.</text>
</comment>
<evidence type="ECO:0000259" key="1">
    <source>
        <dbReference type="Pfam" id="PF00535"/>
    </source>
</evidence>
<evidence type="ECO:0000313" key="3">
    <source>
        <dbReference type="Proteomes" id="UP001196565"/>
    </source>
</evidence>
<dbReference type="PANTHER" id="PTHR43685:SF2">
    <property type="entry name" value="GLYCOSYLTRANSFERASE 2-LIKE DOMAIN-CONTAINING PROTEIN"/>
    <property type="match status" value="1"/>
</dbReference>
<reference evidence="2 3" key="1">
    <citation type="submission" date="2021-07" db="EMBL/GenBank/DDBJ databases">
        <authorList>
            <person name="So Y."/>
        </authorList>
    </citation>
    <scope>NUCLEOTIDE SEQUENCE [LARGE SCALE GENOMIC DNA]</scope>
    <source>
        <strain evidence="2 3">HJA6</strain>
    </source>
</reference>
<dbReference type="CDD" id="cd00761">
    <property type="entry name" value="Glyco_tranf_GTA_type"/>
    <property type="match status" value="1"/>
</dbReference>
<dbReference type="RefSeq" id="WP_219762129.1">
    <property type="nucleotide sequence ID" value="NZ_JAHYBZ010000002.1"/>
</dbReference>
<dbReference type="Proteomes" id="UP001196565">
    <property type="component" value="Unassembled WGS sequence"/>
</dbReference>
<dbReference type="InterPro" id="IPR001173">
    <property type="entry name" value="Glyco_trans_2-like"/>
</dbReference>
<gene>
    <name evidence="2" type="ORF">KPL78_06680</name>
</gene>
<dbReference type="SUPFAM" id="SSF53448">
    <property type="entry name" value="Nucleotide-diphospho-sugar transferases"/>
    <property type="match status" value="1"/>
</dbReference>